<feature type="region of interest" description="Disordered" evidence="5">
    <location>
        <begin position="1"/>
        <end position="37"/>
    </location>
</feature>
<reference evidence="6 7" key="1">
    <citation type="submission" date="2018-07" db="EMBL/GenBank/DDBJ databases">
        <title>Rhodosalinus sp. strain E84T genomic sequence and assembly.</title>
        <authorList>
            <person name="Liu Z.-W."/>
            <person name="Lu D.-C."/>
        </authorList>
    </citation>
    <scope>NUCLEOTIDE SEQUENCE [LARGE SCALE GENOMIC DNA]</scope>
    <source>
        <strain evidence="6 7">E84</strain>
    </source>
</reference>
<organism evidence="6 7">
    <name type="scientific">Rhodosalinus halophilus</name>
    <dbReference type="NCBI Taxonomy" id="2259333"/>
    <lineage>
        <taxon>Bacteria</taxon>
        <taxon>Pseudomonadati</taxon>
        <taxon>Pseudomonadota</taxon>
        <taxon>Alphaproteobacteria</taxon>
        <taxon>Rhodobacterales</taxon>
        <taxon>Paracoccaceae</taxon>
        <taxon>Rhodosalinus</taxon>
    </lineage>
</organism>
<dbReference type="RefSeq" id="WP_113289527.1">
    <property type="nucleotide sequence ID" value="NZ_QNTQ01000009.1"/>
</dbReference>
<dbReference type="GO" id="GO:0015948">
    <property type="term" value="P:methanogenesis"/>
    <property type="evidence" value="ECO:0007669"/>
    <property type="project" value="UniProtKB-UniRule"/>
</dbReference>
<evidence type="ECO:0000313" key="6">
    <source>
        <dbReference type="EMBL" id="RBI84790.1"/>
    </source>
</evidence>
<dbReference type="PIRSF" id="PIRSF037567">
    <property type="entry name" value="MTTB_MeTrfase"/>
    <property type="match status" value="1"/>
</dbReference>
<comment type="caution">
    <text evidence="6">The sequence shown here is derived from an EMBL/GenBank/DDBJ whole genome shotgun (WGS) entry which is preliminary data.</text>
</comment>
<dbReference type="EC" id="2.1.1.-" evidence="4"/>
<accession>A0A365U9U7</accession>
<evidence type="ECO:0000256" key="2">
    <source>
        <dbReference type="ARBA" id="ARBA00022603"/>
    </source>
</evidence>
<keyword evidence="7" id="KW-1185">Reference proteome</keyword>
<dbReference type="Proteomes" id="UP000253370">
    <property type="component" value="Unassembled WGS sequence"/>
</dbReference>
<dbReference type="Pfam" id="PF06253">
    <property type="entry name" value="MTTB"/>
    <property type="match status" value="1"/>
</dbReference>
<gene>
    <name evidence="6" type="ORF">DRV85_11040</name>
</gene>
<evidence type="ECO:0000256" key="1">
    <source>
        <dbReference type="ARBA" id="ARBA00007137"/>
    </source>
</evidence>
<dbReference type="OrthoDB" id="5713681at2"/>
<dbReference type="Gene3D" id="3.20.20.480">
    <property type="entry name" value="Trimethylamine methyltransferase-like"/>
    <property type="match status" value="1"/>
</dbReference>
<evidence type="ECO:0000256" key="5">
    <source>
        <dbReference type="SAM" id="MobiDB-lite"/>
    </source>
</evidence>
<sequence>MTKAERSKRPRRRRGAAQDTGADPAARRPDYTRLRNPFPPMPAFSDDRIAAMHEAALRVLEEQGVRILLPEARALFRTAGARVDDDSQMVFIGREIVAEALATAPASIPLRAGARHRDLVMEPGAMIFQPGAGAPHATDLERGRRPATAADFRELVQLTQAFDVLHILPPLVEPQDVPVHLRHYFTMEAQLTLSDKLPFVFSRGRGQVLDSFEMLAGFRGLSDEAFRAESHCFTIINTNSPRQIDVPMAQGLIDFARAGQVAIVTPFTLMGAMAPITVAGAVTLSHAEALAAIALSQLANPGAPVAYGTFTSNVDMKSGAPAFGTPEHFKASLAAGQMARLIGLPWRCASGSAANVNDAQAAHETQFALWGCLLAGATVSLHVAGWLEGGLTVSYEKLITDLEPLQMVAELCAATPADEAEIALDALAEIGPGGHFFGASHTMERYRTAFYQPLVADWSNFGTWQERGAQGASERATTIWKRVLEEDARPTIDPDRAEGLAAFIARRSEEGGAQPLN</sequence>
<proteinExistence type="inferred from homology"/>
<keyword evidence="2 6" id="KW-0489">Methyltransferase</keyword>
<dbReference type="InterPro" id="IPR010426">
    <property type="entry name" value="MTTB_MeTrfase"/>
</dbReference>
<evidence type="ECO:0000256" key="4">
    <source>
        <dbReference type="PIRNR" id="PIRNR037567"/>
    </source>
</evidence>
<keyword evidence="3 4" id="KW-0808">Transferase</keyword>
<dbReference type="AlphaFoldDB" id="A0A365U9U7"/>
<dbReference type="EMBL" id="QNTQ01000009">
    <property type="protein sequence ID" value="RBI84790.1"/>
    <property type="molecule type" value="Genomic_DNA"/>
</dbReference>
<protein>
    <recommendedName>
        <fullName evidence="4">Methyltransferase</fullName>
        <ecNumber evidence="4">2.1.1.-</ecNumber>
    </recommendedName>
</protein>
<name>A0A365U9U7_9RHOB</name>
<dbReference type="GO" id="GO:0008168">
    <property type="term" value="F:methyltransferase activity"/>
    <property type="evidence" value="ECO:0007669"/>
    <property type="project" value="UniProtKB-KW"/>
</dbReference>
<comment type="similarity">
    <text evidence="1 4">Belongs to the trimethylamine methyltransferase family.</text>
</comment>
<dbReference type="GO" id="GO:0032259">
    <property type="term" value="P:methylation"/>
    <property type="evidence" value="ECO:0007669"/>
    <property type="project" value="UniProtKB-KW"/>
</dbReference>
<evidence type="ECO:0000256" key="3">
    <source>
        <dbReference type="ARBA" id="ARBA00022679"/>
    </source>
</evidence>
<dbReference type="InterPro" id="IPR038601">
    <property type="entry name" value="MttB-like_sf"/>
</dbReference>
<evidence type="ECO:0000313" key="7">
    <source>
        <dbReference type="Proteomes" id="UP000253370"/>
    </source>
</evidence>